<dbReference type="Proteomes" id="UP001150925">
    <property type="component" value="Unassembled WGS sequence"/>
</dbReference>
<name>A0A9W8AJT9_9FUNG</name>
<feature type="compositionally biased region" description="Low complexity" evidence="4">
    <location>
        <begin position="170"/>
        <end position="183"/>
    </location>
</feature>
<organism evidence="6 7">
    <name type="scientific">Dispira parvispora</name>
    <dbReference type="NCBI Taxonomy" id="1520584"/>
    <lineage>
        <taxon>Eukaryota</taxon>
        <taxon>Fungi</taxon>
        <taxon>Fungi incertae sedis</taxon>
        <taxon>Zoopagomycota</taxon>
        <taxon>Kickxellomycotina</taxon>
        <taxon>Dimargaritomycetes</taxon>
        <taxon>Dimargaritales</taxon>
        <taxon>Dimargaritaceae</taxon>
        <taxon>Dispira</taxon>
    </lineage>
</organism>
<dbReference type="GO" id="GO:0005737">
    <property type="term" value="C:cytoplasm"/>
    <property type="evidence" value="ECO:0007669"/>
    <property type="project" value="TreeGrafter"/>
</dbReference>
<dbReference type="Pfam" id="PF00656">
    <property type="entry name" value="Peptidase_C14"/>
    <property type="match status" value="1"/>
</dbReference>
<keyword evidence="3" id="KW-0378">Hydrolase</keyword>
<keyword evidence="7" id="KW-1185">Reference proteome</keyword>
<accession>A0A9W8AJT9</accession>
<comment type="similarity">
    <text evidence="1">Belongs to the peptidase C14B family.</text>
</comment>
<protein>
    <recommendedName>
        <fullName evidence="5">Peptidase C14 caspase domain-containing protein</fullName>
    </recommendedName>
</protein>
<evidence type="ECO:0000313" key="6">
    <source>
        <dbReference type="EMBL" id="KAJ1958252.1"/>
    </source>
</evidence>
<dbReference type="GO" id="GO:0006915">
    <property type="term" value="P:apoptotic process"/>
    <property type="evidence" value="ECO:0007669"/>
    <property type="project" value="UniProtKB-KW"/>
</dbReference>
<evidence type="ECO:0000256" key="3">
    <source>
        <dbReference type="ARBA" id="ARBA00022807"/>
    </source>
</evidence>
<feature type="compositionally biased region" description="Pro residues" evidence="4">
    <location>
        <begin position="68"/>
        <end position="79"/>
    </location>
</feature>
<feature type="compositionally biased region" description="Low complexity" evidence="4">
    <location>
        <begin position="29"/>
        <end position="67"/>
    </location>
</feature>
<feature type="compositionally biased region" description="Basic and acidic residues" evidence="4">
    <location>
        <begin position="11"/>
        <end position="20"/>
    </location>
</feature>
<feature type="region of interest" description="Disordered" evidence="4">
    <location>
        <begin position="1"/>
        <end position="210"/>
    </location>
</feature>
<feature type="compositionally biased region" description="Pro residues" evidence="4">
    <location>
        <begin position="132"/>
        <end position="148"/>
    </location>
</feature>
<dbReference type="InterPro" id="IPR011600">
    <property type="entry name" value="Pept_C14_caspase"/>
</dbReference>
<dbReference type="Gene3D" id="3.40.50.12660">
    <property type="match status" value="2"/>
</dbReference>
<keyword evidence="3" id="KW-0645">Protease</keyword>
<evidence type="ECO:0000313" key="7">
    <source>
        <dbReference type="Proteomes" id="UP001150925"/>
    </source>
</evidence>
<feature type="compositionally biased region" description="Gly residues" evidence="4">
    <location>
        <begin position="114"/>
        <end position="130"/>
    </location>
</feature>
<feature type="domain" description="Peptidase C14 caspase" evidence="5">
    <location>
        <begin position="233"/>
        <end position="521"/>
    </location>
</feature>
<proteinExistence type="inferred from homology"/>
<dbReference type="InterPro" id="IPR050452">
    <property type="entry name" value="Metacaspase"/>
</dbReference>
<feature type="compositionally biased region" description="Low complexity" evidence="4">
    <location>
        <begin position="80"/>
        <end position="107"/>
    </location>
</feature>
<reference evidence="6" key="1">
    <citation type="submission" date="2022-07" db="EMBL/GenBank/DDBJ databases">
        <title>Phylogenomic reconstructions and comparative analyses of Kickxellomycotina fungi.</title>
        <authorList>
            <person name="Reynolds N.K."/>
            <person name="Stajich J.E."/>
            <person name="Barry K."/>
            <person name="Grigoriev I.V."/>
            <person name="Crous P."/>
            <person name="Smith M.E."/>
        </authorList>
    </citation>
    <scope>NUCLEOTIDE SEQUENCE</scope>
    <source>
        <strain evidence="6">RSA 1196</strain>
    </source>
</reference>
<dbReference type="SUPFAM" id="SSF52129">
    <property type="entry name" value="Caspase-like"/>
    <property type="match status" value="1"/>
</dbReference>
<dbReference type="PANTHER" id="PTHR48104">
    <property type="entry name" value="METACASPASE-4"/>
    <property type="match status" value="1"/>
</dbReference>
<comment type="caution">
    <text evidence="6">The sequence shown here is derived from an EMBL/GenBank/DDBJ whole genome shotgun (WGS) entry which is preliminary data.</text>
</comment>
<evidence type="ECO:0000259" key="5">
    <source>
        <dbReference type="Pfam" id="PF00656"/>
    </source>
</evidence>
<keyword evidence="3" id="KW-0788">Thiol protease</keyword>
<sequence length="533" mass="56861">MFNKFSNIVGDKIKKLDEKNGGLVGKFLPQGDSSKPSSQSSSSGYPGAQYQQQQPPHSGGYPGNPHQQPYPPQQQPYPPHHQQQPAFPGGAGQPQNAYPPASGYGAPAYPPAGPGGMSMPGQSAPGGGGYPAYPPTGDPRNQYPPQPGMPYQAPSPGGYPSNPGGPPGGPVAAQPYSPQQYANAPPPQGPGPQGMHIAPPGSTYHANQQGHAGGVYTQDVGGYHMSLSNCQGRKKAVFVGINYFNTKAELKGCINDVKNISEFLFARKGFRREDCVFLTDDQRDPKFVPTRANIQAACGWLVNGSQPGDSLFFHYSGHGGTQRDTSGDEADGYDETILPVDYQQAGQISDDELNVWLVRALPAGVRLTSVFDSCHSGTVLDLPYTYNCDGSIQVVTSTHNKDVATSLLNAGLSFQRGDTMGAVNKLVGGIKKIAQGDRTEEADRITKETKGTTADVVMFSGCRDDQTSADAHIDNRATGAMSHALIQVLSQQSGPLTYTQLLFSVRDILKGRYKQIPQMSTGRPMDMNTQFII</sequence>
<dbReference type="PANTHER" id="PTHR48104:SF30">
    <property type="entry name" value="METACASPASE-1"/>
    <property type="match status" value="1"/>
</dbReference>
<dbReference type="AlphaFoldDB" id="A0A9W8AJT9"/>
<evidence type="ECO:0000256" key="4">
    <source>
        <dbReference type="SAM" id="MobiDB-lite"/>
    </source>
</evidence>
<dbReference type="InterPro" id="IPR029030">
    <property type="entry name" value="Caspase-like_dom_sf"/>
</dbReference>
<dbReference type="GO" id="GO:0006508">
    <property type="term" value="P:proteolysis"/>
    <property type="evidence" value="ECO:0007669"/>
    <property type="project" value="InterPro"/>
</dbReference>
<dbReference type="OrthoDB" id="3223806at2759"/>
<evidence type="ECO:0000256" key="2">
    <source>
        <dbReference type="ARBA" id="ARBA00022703"/>
    </source>
</evidence>
<dbReference type="GO" id="GO:0004197">
    <property type="term" value="F:cysteine-type endopeptidase activity"/>
    <property type="evidence" value="ECO:0007669"/>
    <property type="project" value="InterPro"/>
</dbReference>
<gene>
    <name evidence="6" type="ORF">IWQ62_004929</name>
</gene>
<dbReference type="EMBL" id="JANBPY010001817">
    <property type="protein sequence ID" value="KAJ1958252.1"/>
    <property type="molecule type" value="Genomic_DNA"/>
</dbReference>
<evidence type="ECO:0000256" key="1">
    <source>
        <dbReference type="ARBA" id="ARBA00009005"/>
    </source>
</evidence>
<keyword evidence="2" id="KW-0053">Apoptosis</keyword>